<dbReference type="AlphaFoldDB" id="A0AAD2FCD5"/>
<proteinExistence type="predicted"/>
<gene>
    <name evidence="3" type="ORF">CYCCA115_LOCUS2248</name>
</gene>
<organism evidence="3 4">
    <name type="scientific">Cylindrotheca closterium</name>
    <dbReference type="NCBI Taxonomy" id="2856"/>
    <lineage>
        <taxon>Eukaryota</taxon>
        <taxon>Sar</taxon>
        <taxon>Stramenopiles</taxon>
        <taxon>Ochrophyta</taxon>
        <taxon>Bacillariophyta</taxon>
        <taxon>Bacillariophyceae</taxon>
        <taxon>Bacillariophycidae</taxon>
        <taxon>Bacillariales</taxon>
        <taxon>Bacillariaceae</taxon>
        <taxon>Cylindrotheca</taxon>
    </lineage>
</organism>
<dbReference type="EMBL" id="CAKOGP040000125">
    <property type="protein sequence ID" value="CAJ1931123.1"/>
    <property type="molecule type" value="Genomic_DNA"/>
</dbReference>
<dbReference type="InterPro" id="IPR049227">
    <property type="entry name" value="DUF6824"/>
</dbReference>
<protein>
    <recommendedName>
        <fullName evidence="2">DUF6824 domain-containing protein</fullName>
    </recommendedName>
</protein>
<keyword evidence="4" id="KW-1185">Reference proteome</keyword>
<sequence length="270" mass="29272">MEETKAVKADPAEIGADEIQPTEYDVLFGRGKPFQDHPGNLRLHSIVNVYKPNYTQARRHEKTAIAEDVVKIIKNDGKHVGRFLKQVDGKWEGVSDIEARAKVSHALRGKSRVEPKSKSAISKSQMQPNLGLNQVGGLDSMRQPNPLHSLVSQQPNMMVAPFASVLSQSSGFMPSGMPSMYQSMLLNNIREERDRLILQQLAAGAMNPLQMRQPQGNPGFPNASRLLESLRANPSEQNRAPGGTRAGQGPAFNVGPGGTHAGQGPASNQG</sequence>
<accession>A0AAD2FCD5</accession>
<reference evidence="3" key="1">
    <citation type="submission" date="2023-08" db="EMBL/GenBank/DDBJ databases">
        <authorList>
            <person name="Audoor S."/>
            <person name="Bilcke G."/>
        </authorList>
    </citation>
    <scope>NUCLEOTIDE SEQUENCE</scope>
</reference>
<feature type="domain" description="DUF6824" evidence="2">
    <location>
        <begin position="25"/>
        <end position="108"/>
    </location>
</feature>
<evidence type="ECO:0000259" key="2">
    <source>
        <dbReference type="Pfam" id="PF20710"/>
    </source>
</evidence>
<evidence type="ECO:0000313" key="4">
    <source>
        <dbReference type="Proteomes" id="UP001295423"/>
    </source>
</evidence>
<evidence type="ECO:0000313" key="3">
    <source>
        <dbReference type="EMBL" id="CAJ1931123.1"/>
    </source>
</evidence>
<evidence type="ECO:0000256" key="1">
    <source>
        <dbReference type="SAM" id="MobiDB-lite"/>
    </source>
</evidence>
<name>A0AAD2FCD5_9STRA</name>
<feature type="region of interest" description="Disordered" evidence="1">
    <location>
        <begin position="229"/>
        <end position="270"/>
    </location>
</feature>
<comment type="caution">
    <text evidence="3">The sequence shown here is derived from an EMBL/GenBank/DDBJ whole genome shotgun (WGS) entry which is preliminary data.</text>
</comment>
<dbReference type="Pfam" id="PF20710">
    <property type="entry name" value="DUF6824"/>
    <property type="match status" value="1"/>
</dbReference>
<dbReference type="Proteomes" id="UP001295423">
    <property type="component" value="Unassembled WGS sequence"/>
</dbReference>